<reference evidence="6" key="1">
    <citation type="journal article" date="2020" name="mSystems">
        <title>Genome- and Community-Level Interaction Insights into Carbon Utilization and Element Cycling Functions of Hydrothermarchaeota in Hydrothermal Sediment.</title>
        <authorList>
            <person name="Zhou Z."/>
            <person name="Liu Y."/>
            <person name="Xu W."/>
            <person name="Pan J."/>
            <person name="Luo Z.H."/>
            <person name="Li M."/>
        </authorList>
    </citation>
    <scope>NUCLEOTIDE SEQUENCE [LARGE SCALE GENOMIC DNA]</scope>
    <source>
        <strain evidence="6">SpSt-488</strain>
    </source>
</reference>
<evidence type="ECO:0000256" key="3">
    <source>
        <dbReference type="ARBA" id="ARBA00022729"/>
    </source>
</evidence>
<evidence type="ECO:0000256" key="5">
    <source>
        <dbReference type="ARBA" id="ARBA00023136"/>
    </source>
</evidence>
<keyword evidence="2" id="KW-0812">Transmembrane</keyword>
<dbReference type="InterPro" id="IPR045232">
    <property type="entry name" value="FAM234"/>
</dbReference>
<comment type="subcellular location">
    <subcellularLocation>
        <location evidence="1">Membrane</location>
        <topology evidence="1">Single-pass membrane protein</topology>
    </subcellularLocation>
</comment>
<evidence type="ECO:0000256" key="2">
    <source>
        <dbReference type="ARBA" id="ARBA00022692"/>
    </source>
</evidence>
<dbReference type="InterPro" id="IPR028994">
    <property type="entry name" value="Integrin_alpha_N"/>
</dbReference>
<comment type="caution">
    <text evidence="6">The sequence shown here is derived from an EMBL/GenBank/DDBJ whole genome shotgun (WGS) entry which is preliminary data.</text>
</comment>
<accession>A0A7C4GDJ7</accession>
<dbReference type="InterPro" id="IPR013517">
    <property type="entry name" value="FG-GAP"/>
</dbReference>
<organism evidence="6">
    <name type="scientific">candidate division WOR-3 bacterium</name>
    <dbReference type="NCBI Taxonomy" id="2052148"/>
    <lineage>
        <taxon>Bacteria</taxon>
        <taxon>Bacteria division WOR-3</taxon>
    </lineage>
</organism>
<dbReference type="Pfam" id="PF13517">
    <property type="entry name" value="FG-GAP_3"/>
    <property type="match status" value="2"/>
</dbReference>
<dbReference type="EMBL" id="DSUT01000080">
    <property type="protein sequence ID" value="HGK28097.1"/>
    <property type="molecule type" value="Genomic_DNA"/>
</dbReference>
<gene>
    <name evidence="6" type="ORF">ENS41_04005</name>
</gene>
<name>A0A7C4GDJ7_UNCW3</name>
<sequence>MTSGGSVAVFDEGGNAKPGWPFTGLVSGNFSDSPTLADLNGDETLEVIVGERDYPVGHLHVLTHRGTRYPGAWPCSLDHVPAMGAAVGDINLDGQPEIVYGSYNSLYVFRRDGTLLPGWPQTTPNGGYFSYQSPALADVDGDDTLEIVVAEHRDGSGTYVFRHDGTIQSGWPYRFARWSYCPPTVCDLYGNGGLKVICGQSGVVSSPAAVLYAFDGSGAVLAGFPVVQPNGDAAEGNITVADVDGDEDMEIVFTSNLMADNKGYLFAVHHDGSPVSGWPLRPNGFTYMNGATVADVDGDDSLDIVVVAASGAVMEVTVYEAGVPFNRAAWEWPTYQFDMCRTGRYQPCPTGVAEQPPRVEAAHPGSSIVRGVLFVPEPATRLSTLALLNSAGRRVLDLVPGANDVGRLSPGVYFVRGERAGVGRVVVAR</sequence>
<keyword evidence="3" id="KW-0732">Signal</keyword>
<dbReference type="PANTHER" id="PTHR21419:SF23">
    <property type="entry name" value="PROTEIN DEFECTIVE IN EXINE FORMATION 1"/>
    <property type="match status" value="1"/>
</dbReference>
<dbReference type="SUPFAM" id="SSF69318">
    <property type="entry name" value="Integrin alpha N-terminal domain"/>
    <property type="match status" value="1"/>
</dbReference>
<evidence type="ECO:0000256" key="4">
    <source>
        <dbReference type="ARBA" id="ARBA00022989"/>
    </source>
</evidence>
<keyword evidence="4" id="KW-1133">Transmembrane helix</keyword>
<dbReference type="AlphaFoldDB" id="A0A7C4GDJ7"/>
<evidence type="ECO:0000313" key="6">
    <source>
        <dbReference type="EMBL" id="HGK28097.1"/>
    </source>
</evidence>
<proteinExistence type="predicted"/>
<evidence type="ECO:0000256" key="1">
    <source>
        <dbReference type="ARBA" id="ARBA00004167"/>
    </source>
</evidence>
<dbReference type="GO" id="GO:0016020">
    <property type="term" value="C:membrane"/>
    <property type="evidence" value="ECO:0007669"/>
    <property type="project" value="UniProtKB-SubCell"/>
</dbReference>
<dbReference type="Gene3D" id="2.130.10.130">
    <property type="entry name" value="Integrin alpha, N-terminal"/>
    <property type="match status" value="1"/>
</dbReference>
<dbReference type="PANTHER" id="PTHR21419">
    <property type="match status" value="1"/>
</dbReference>
<protein>
    <submittedName>
        <fullName evidence="6">VCBS repeat-containing protein</fullName>
    </submittedName>
</protein>
<keyword evidence="5" id="KW-0472">Membrane</keyword>